<dbReference type="InterPro" id="IPR036291">
    <property type="entry name" value="NAD(P)-bd_dom_sf"/>
</dbReference>
<dbReference type="EMBL" id="JAAFAN010000023">
    <property type="protein sequence ID" value="NDO89537.1"/>
    <property type="molecule type" value="Genomic_DNA"/>
</dbReference>
<dbReference type="PANTHER" id="PTHR47534">
    <property type="entry name" value="YALI0E05731P"/>
    <property type="match status" value="1"/>
</dbReference>
<evidence type="ECO:0000313" key="3">
    <source>
        <dbReference type="EMBL" id="NDO89537.1"/>
    </source>
</evidence>
<dbReference type="InterPro" id="IPR002347">
    <property type="entry name" value="SDR_fam"/>
</dbReference>
<proteinExistence type="predicted"/>
<dbReference type="Proteomes" id="UP000471672">
    <property type="component" value="Unassembled WGS sequence"/>
</dbReference>
<feature type="region of interest" description="Disordered" evidence="2">
    <location>
        <begin position="288"/>
        <end position="336"/>
    </location>
</feature>
<sequence>MSENHPRPSTGKPKVVVVSGGTDGMGRAVALARARLGDEVVVLGSNPEKGQRLVAEAEQAGARGRVHVVRADLSSIAENRRVIREIAARHERVDALCLFANRQSPQRVVTPEGLERTFALYYVSRYVLGHGLAPLLARSASPVIVNVAGVGTTAGGIRWDDLRLERSYSTVAAQLQAGRANDLLGVAFAARPDNPVRYVLYHPGFTRSGDLTPLPWAARVALRTAAALAARPVADAVAPVLELVDDPPTAALTAIDRGRRLPLTLRTLDPADADRLAAVTRALVAAAEGSGHEADSPGDGSGAADTAPDVPDTTAPARWLGGQLGEITAPGSTPAS</sequence>
<keyword evidence="4" id="KW-1185">Reference proteome</keyword>
<organism evidence="3 4">
    <name type="scientific">Cellulosimicrobium composti</name>
    <dbReference type="NCBI Taxonomy" id="2672572"/>
    <lineage>
        <taxon>Bacteria</taxon>
        <taxon>Bacillati</taxon>
        <taxon>Actinomycetota</taxon>
        <taxon>Actinomycetes</taxon>
        <taxon>Micrococcales</taxon>
        <taxon>Promicromonosporaceae</taxon>
        <taxon>Cellulosimicrobium</taxon>
    </lineage>
</organism>
<gene>
    <name evidence="3" type="ORF">GYH36_08680</name>
</gene>
<dbReference type="InterPro" id="IPR052228">
    <property type="entry name" value="Sec_Metab_Biosynth_Oxidored"/>
</dbReference>
<evidence type="ECO:0000313" key="4">
    <source>
        <dbReference type="Proteomes" id="UP000471672"/>
    </source>
</evidence>
<comment type="caution">
    <text evidence="3">The sequence shown here is derived from an EMBL/GenBank/DDBJ whole genome shotgun (WGS) entry which is preliminary data.</text>
</comment>
<name>A0ABX0BBV5_9MICO</name>
<dbReference type="Pfam" id="PF00106">
    <property type="entry name" value="adh_short"/>
    <property type="match status" value="1"/>
</dbReference>
<accession>A0ABX0BBV5</accession>
<dbReference type="RefSeq" id="WP_162289648.1">
    <property type="nucleotide sequence ID" value="NZ_JAAFAN010000023.1"/>
</dbReference>
<protein>
    <submittedName>
        <fullName evidence="3">SDR family NAD(P)-dependent oxidoreductase</fullName>
    </submittedName>
</protein>
<evidence type="ECO:0000256" key="1">
    <source>
        <dbReference type="ARBA" id="ARBA00023002"/>
    </source>
</evidence>
<reference evidence="3 4" key="1">
    <citation type="journal article" date="2021" name="Arch. Microbiol.">
        <title>Cellulosimicrobium fucosivorans sp. nov., isolated from San Elijo Lagoon, contains a fucose metabolic pathway linked to carotenoid production.</title>
        <authorList>
            <person name="Aviles F.A."/>
            <person name="Kyndt J.A."/>
        </authorList>
    </citation>
    <scope>NUCLEOTIDE SEQUENCE [LARGE SCALE GENOMIC DNA]</scope>
    <source>
        <strain evidence="3 4">SE3</strain>
    </source>
</reference>
<evidence type="ECO:0000256" key="2">
    <source>
        <dbReference type="SAM" id="MobiDB-lite"/>
    </source>
</evidence>
<dbReference type="PANTHER" id="PTHR47534:SF3">
    <property type="entry name" value="ALCOHOL DEHYDROGENASE-LIKE C-TERMINAL DOMAIN-CONTAINING PROTEIN"/>
    <property type="match status" value="1"/>
</dbReference>
<dbReference type="Gene3D" id="3.40.50.720">
    <property type="entry name" value="NAD(P)-binding Rossmann-like Domain"/>
    <property type="match status" value="1"/>
</dbReference>
<dbReference type="SUPFAM" id="SSF51735">
    <property type="entry name" value="NAD(P)-binding Rossmann-fold domains"/>
    <property type="match status" value="1"/>
</dbReference>
<keyword evidence="1" id="KW-0560">Oxidoreductase</keyword>